<dbReference type="Gene3D" id="3.60.10.10">
    <property type="entry name" value="Endonuclease/exonuclease/phosphatase"/>
    <property type="match status" value="1"/>
</dbReference>
<protein>
    <submittedName>
        <fullName evidence="2">Uncharacterized protein LOC108661102</fullName>
    </submittedName>
</protein>
<dbReference type="AlphaFoldDB" id="A0AB32W4I8"/>
<accession>A0AB32W4I8</accession>
<dbReference type="InterPro" id="IPR036691">
    <property type="entry name" value="Endo/exonu/phosph_ase_sf"/>
</dbReference>
<organism evidence="1 2">
    <name type="scientific">Theobroma cacao</name>
    <name type="common">Cacao</name>
    <name type="synonym">Cocoa</name>
    <dbReference type="NCBI Taxonomy" id="3641"/>
    <lineage>
        <taxon>Eukaryota</taxon>
        <taxon>Viridiplantae</taxon>
        <taxon>Streptophyta</taxon>
        <taxon>Embryophyta</taxon>
        <taxon>Tracheophyta</taxon>
        <taxon>Spermatophyta</taxon>
        <taxon>Magnoliopsida</taxon>
        <taxon>eudicotyledons</taxon>
        <taxon>Gunneridae</taxon>
        <taxon>Pentapetalae</taxon>
        <taxon>rosids</taxon>
        <taxon>malvids</taxon>
        <taxon>Malvales</taxon>
        <taxon>Malvaceae</taxon>
        <taxon>Byttnerioideae</taxon>
        <taxon>Theobroma</taxon>
    </lineage>
</organism>
<evidence type="ECO:0000313" key="1">
    <source>
        <dbReference type="Proteomes" id="UP000694886"/>
    </source>
</evidence>
<name>A0AB32W4I8_THECC</name>
<dbReference type="RefSeq" id="XP_017972465.1">
    <property type="nucleotide sequence ID" value="XM_018116976.1"/>
</dbReference>
<sequence>MWLAESFDCVIINLYASCNATGKFFLWEDILSLRSEFPMSWCCAGDFNIVKSIEERKRCSQSGTDISYFNDFIDSSELTDLPLVGKKFTRYGVDAKRNRIDRFPLSLEWFLQFQNLSQKGDSYETVAENWNSTVSYGNAGHCLKVKLNRLKSQLKQWNRPTFGNIDTTIADLDNTIEQLDK</sequence>
<evidence type="ECO:0000313" key="2">
    <source>
        <dbReference type="RefSeq" id="XP_017972465.1"/>
    </source>
</evidence>
<gene>
    <name evidence="2" type="primary">LOC108661102</name>
</gene>
<dbReference type="GeneID" id="108661102"/>
<proteinExistence type="predicted"/>
<reference evidence="2" key="2">
    <citation type="submission" date="2025-08" db="UniProtKB">
        <authorList>
            <consortium name="RefSeq"/>
        </authorList>
    </citation>
    <scope>IDENTIFICATION</scope>
</reference>
<reference evidence="1" key="1">
    <citation type="journal article" date="1997" name="Nucleic Acids Res.">
        <title>tRNAscan-SE: a program for improved detection of transfer RNA genes in genomic sequence.</title>
        <authorList>
            <person name="Lowe T.M."/>
            <person name="Eddy S.R."/>
        </authorList>
    </citation>
    <scope>NUCLEOTIDE SEQUENCE [LARGE SCALE GENOMIC DNA]</scope>
    <source>
        <strain evidence="1">r\B97-61/B2</strain>
    </source>
</reference>
<dbReference type="KEGG" id="tcc:108661102"/>
<dbReference type="Proteomes" id="UP000694886">
    <property type="component" value="Chromosome 3"/>
</dbReference>
<dbReference type="SUPFAM" id="SSF56219">
    <property type="entry name" value="DNase I-like"/>
    <property type="match status" value="1"/>
</dbReference>
<dbReference type="Gramene" id="Tc03v2_t000580.1">
    <property type="protein sequence ID" value="Tc03v2_p000580.1"/>
    <property type="gene ID" value="Tc03v2_g000580"/>
</dbReference>